<evidence type="ECO:0000256" key="7">
    <source>
        <dbReference type="ARBA" id="ARBA00023288"/>
    </source>
</evidence>
<dbReference type="Pfam" id="PF08842">
    <property type="entry name" value="Mfa2"/>
    <property type="match status" value="1"/>
</dbReference>
<keyword evidence="4" id="KW-0472">Membrane</keyword>
<dbReference type="Gene3D" id="2.60.40.2090">
    <property type="match status" value="1"/>
</dbReference>
<evidence type="ECO:0000256" key="3">
    <source>
        <dbReference type="ARBA" id="ARBA00022729"/>
    </source>
</evidence>
<dbReference type="Proteomes" id="UP000646484">
    <property type="component" value="Unassembled WGS sequence"/>
</dbReference>
<dbReference type="InterPro" id="IPR014941">
    <property type="entry name" value="FimB/Mfa2/Mfa3"/>
</dbReference>
<keyword evidence="7" id="KW-0449">Lipoprotein</keyword>
<comment type="subcellular location">
    <subcellularLocation>
        <location evidence="1">Cell outer membrane</location>
    </subcellularLocation>
</comment>
<evidence type="ECO:0000256" key="1">
    <source>
        <dbReference type="ARBA" id="ARBA00004442"/>
    </source>
</evidence>
<keyword evidence="5" id="KW-0564">Palmitate</keyword>
<evidence type="ECO:0000256" key="5">
    <source>
        <dbReference type="ARBA" id="ARBA00023139"/>
    </source>
</evidence>
<evidence type="ECO:0000256" key="4">
    <source>
        <dbReference type="ARBA" id="ARBA00023136"/>
    </source>
</evidence>
<gene>
    <name evidence="8" type="ORF">H8S64_15490</name>
</gene>
<evidence type="ECO:0000313" key="9">
    <source>
        <dbReference type="Proteomes" id="UP000646484"/>
    </source>
</evidence>
<accession>A0ABR7D578</accession>
<keyword evidence="6" id="KW-0998">Cell outer membrane</keyword>
<comment type="similarity">
    <text evidence="2">Belongs to the bacteroidetes fimbrillin superfamily. FimB/Mfa2 family.</text>
</comment>
<keyword evidence="3" id="KW-0732">Signal</keyword>
<evidence type="ECO:0000256" key="2">
    <source>
        <dbReference type="ARBA" id="ARBA00007248"/>
    </source>
</evidence>
<protein>
    <submittedName>
        <fullName evidence="8">FimB/Mfa2 family fimbrial subunit</fullName>
    </submittedName>
</protein>
<evidence type="ECO:0000313" key="8">
    <source>
        <dbReference type="EMBL" id="MBC5622500.1"/>
    </source>
</evidence>
<comment type="caution">
    <text evidence="8">The sequence shown here is derived from an EMBL/GenBank/DDBJ whole genome shotgun (WGS) entry which is preliminary data.</text>
</comment>
<evidence type="ECO:0000256" key="6">
    <source>
        <dbReference type="ARBA" id="ARBA00023237"/>
    </source>
</evidence>
<dbReference type="Gene3D" id="2.60.40.2100">
    <property type="match status" value="1"/>
</dbReference>
<dbReference type="RefSeq" id="WP_186977246.1">
    <property type="nucleotide sequence ID" value="NZ_JACOOH010000007.1"/>
</dbReference>
<sequence>MNGMNVNNVHRDRFRLLPIVILSLFFVSCESIKDDMDDCGIYLEFVYDYNMEYVDSFELQVETVNVFVFDGKGLYLFNRHVGRKELVGGKRMFFGNDFRPGEYKILTIGGLTEHFKVVDKDGNFLSPGQTMLEDVRITLNRTSGTVSHGFSPLWVGQTIDIQNKSDLSVFPVHLVKNTNRFTLLLDKSEKYAGARSGAAAYTFEIETPEGAVYGHDNMPRLRENVRYIPYELTTGSEPGVLSAGRLNTVRLVYGEDYNYKLTVRDARSGSVLWDYDLMSLLEEIKPAKGLDGNDLSMQEFLDRQSEWHLVLLYKEGSGPDGFVAVGIKINNWIIWFNDIGV</sequence>
<keyword evidence="9" id="KW-1185">Reference proteome</keyword>
<dbReference type="EMBL" id="JACOOH010000007">
    <property type="protein sequence ID" value="MBC5622500.1"/>
    <property type="molecule type" value="Genomic_DNA"/>
</dbReference>
<reference evidence="8 9" key="1">
    <citation type="submission" date="2020-08" db="EMBL/GenBank/DDBJ databases">
        <title>Genome public.</title>
        <authorList>
            <person name="Liu C."/>
            <person name="Sun Q."/>
        </authorList>
    </citation>
    <scope>NUCLEOTIDE SEQUENCE [LARGE SCALE GENOMIC DNA]</scope>
    <source>
        <strain evidence="8 9">NSJ-56</strain>
    </source>
</reference>
<proteinExistence type="inferred from homology"/>
<name>A0ABR7D578_9BACT</name>
<organism evidence="8 9">
    <name type="scientific">Butyricimonas hominis</name>
    <dbReference type="NCBI Taxonomy" id="2763032"/>
    <lineage>
        <taxon>Bacteria</taxon>
        <taxon>Pseudomonadati</taxon>
        <taxon>Bacteroidota</taxon>
        <taxon>Bacteroidia</taxon>
        <taxon>Bacteroidales</taxon>
        <taxon>Odoribacteraceae</taxon>
        <taxon>Butyricimonas</taxon>
    </lineage>
</organism>